<organism evidence="1">
    <name type="scientific">hydrothermal vent metagenome</name>
    <dbReference type="NCBI Taxonomy" id="652676"/>
    <lineage>
        <taxon>unclassified sequences</taxon>
        <taxon>metagenomes</taxon>
        <taxon>ecological metagenomes</taxon>
    </lineage>
</organism>
<proteinExistence type="predicted"/>
<evidence type="ECO:0000313" key="1">
    <source>
        <dbReference type="EMBL" id="VAW08702.1"/>
    </source>
</evidence>
<dbReference type="AlphaFoldDB" id="A0A3B0T2N3"/>
<accession>A0A3B0T2N3</accession>
<feature type="non-terminal residue" evidence="1">
    <location>
        <position position="40"/>
    </location>
</feature>
<name>A0A3B0T2N3_9ZZZZ</name>
<gene>
    <name evidence="1" type="ORF">MNBD_ACTINO02-1353</name>
</gene>
<protein>
    <submittedName>
        <fullName evidence="1">Uncharacterized protein</fullName>
    </submittedName>
</protein>
<reference evidence="1" key="1">
    <citation type="submission" date="2018-06" db="EMBL/GenBank/DDBJ databases">
        <authorList>
            <person name="Zhirakovskaya E."/>
        </authorList>
    </citation>
    <scope>NUCLEOTIDE SEQUENCE</scope>
</reference>
<dbReference type="EMBL" id="UOEK01000483">
    <property type="protein sequence ID" value="VAW08702.1"/>
    <property type="molecule type" value="Genomic_DNA"/>
</dbReference>
<sequence>MSYGQLTSTREAKSEPIPVSDIDRLCALLGDEWGPDWEPG</sequence>